<keyword evidence="1" id="KW-0812">Transmembrane</keyword>
<reference evidence="3 4" key="1">
    <citation type="submission" date="2018-06" db="EMBL/GenBank/DDBJ databases">
        <authorList>
            <consortium name="Pathogen Informatics"/>
            <person name="Doyle S."/>
        </authorList>
    </citation>
    <scope>NUCLEOTIDE SEQUENCE [LARGE SCALE GENOMIC DNA]</scope>
    <source>
        <strain evidence="3 4">NCTC9854</strain>
    </source>
</reference>
<dbReference type="InterPro" id="IPR024453">
    <property type="entry name" value="Peptidase_C92"/>
</dbReference>
<organism evidence="3 4">
    <name type="scientific">Salmonella enterica</name>
    <name type="common">Salmonella choleraesuis</name>
    <dbReference type="NCBI Taxonomy" id="28901"/>
    <lineage>
        <taxon>Bacteria</taxon>
        <taxon>Pseudomonadati</taxon>
        <taxon>Pseudomonadota</taxon>
        <taxon>Gammaproteobacteria</taxon>
        <taxon>Enterobacterales</taxon>
        <taxon>Enterobacteriaceae</taxon>
        <taxon>Salmonella</taxon>
    </lineage>
</organism>
<gene>
    <name evidence="3" type="ORF">NCTC9854_04274</name>
</gene>
<accession>A0A379QBM2</accession>
<evidence type="ECO:0000313" key="4">
    <source>
        <dbReference type="Proteomes" id="UP000254773"/>
    </source>
</evidence>
<sequence length="169" mass="19318">MNHGLLIFNLLVAAPVFAWEPQTGDIIFQVSRASQSRAIQLATHSDYSHTGIVVMRNNEPYVFEAIGPVAYTPLQKWIAQGEDGRYIVRRVRGGLSSPQQQKLKCRFLSNTDFDFICSPNYLLKHSICTLLLSIRLYSHHVLPIIYDIYFLATLLPGIMNCMSLYFHRL</sequence>
<proteinExistence type="predicted"/>
<keyword evidence="2" id="KW-0732">Signal</keyword>
<dbReference type="SUPFAM" id="SSF54001">
    <property type="entry name" value="Cysteine proteinases"/>
    <property type="match status" value="1"/>
</dbReference>
<name>A0A379QBM2_SALER</name>
<keyword evidence="1" id="KW-1133">Transmembrane helix</keyword>
<evidence type="ECO:0000256" key="2">
    <source>
        <dbReference type="SAM" id="SignalP"/>
    </source>
</evidence>
<dbReference type="InterPro" id="IPR038765">
    <property type="entry name" value="Papain-like_cys_pep_sf"/>
</dbReference>
<keyword evidence="1" id="KW-0472">Membrane</keyword>
<dbReference type="Proteomes" id="UP000254773">
    <property type="component" value="Unassembled WGS sequence"/>
</dbReference>
<dbReference type="Gene3D" id="3.90.1720.10">
    <property type="entry name" value="endopeptidase domain like (from Nostoc punctiforme)"/>
    <property type="match status" value="1"/>
</dbReference>
<dbReference type="EMBL" id="UGWI01000001">
    <property type="protein sequence ID" value="SUF39868.1"/>
    <property type="molecule type" value="Genomic_DNA"/>
</dbReference>
<protein>
    <submittedName>
        <fullName evidence="3">Orthopoxvirus protein of uncharacterized function (DUF830)</fullName>
    </submittedName>
</protein>
<feature type="transmembrane region" description="Helical" evidence="1">
    <location>
        <begin position="148"/>
        <end position="166"/>
    </location>
</feature>
<evidence type="ECO:0000313" key="3">
    <source>
        <dbReference type="EMBL" id="SUF39868.1"/>
    </source>
</evidence>
<feature type="signal peptide" evidence="2">
    <location>
        <begin position="1"/>
        <end position="18"/>
    </location>
</feature>
<feature type="chain" id="PRO_5016855148" evidence="2">
    <location>
        <begin position="19"/>
        <end position="169"/>
    </location>
</feature>
<evidence type="ECO:0000256" key="1">
    <source>
        <dbReference type="SAM" id="Phobius"/>
    </source>
</evidence>
<dbReference type="Pfam" id="PF05708">
    <property type="entry name" value="Peptidase_C92"/>
    <property type="match status" value="1"/>
</dbReference>
<dbReference type="AlphaFoldDB" id="A0A379QBM2"/>